<evidence type="ECO:0000313" key="2">
    <source>
        <dbReference type="EMBL" id="PIA13875.1"/>
    </source>
</evidence>
<feature type="compositionally biased region" description="Low complexity" evidence="1">
    <location>
        <begin position="241"/>
        <end position="255"/>
    </location>
</feature>
<feature type="region of interest" description="Disordered" evidence="1">
    <location>
        <begin position="174"/>
        <end position="203"/>
    </location>
</feature>
<protein>
    <submittedName>
        <fullName evidence="2">Uncharacterized protein</fullName>
    </submittedName>
</protein>
<accession>A0A2G5B4E7</accession>
<organism evidence="2 3">
    <name type="scientific">Coemansia reversa (strain ATCC 12441 / NRRL 1564)</name>
    <dbReference type="NCBI Taxonomy" id="763665"/>
    <lineage>
        <taxon>Eukaryota</taxon>
        <taxon>Fungi</taxon>
        <taxon>Fungi incertae sedis</taxon>
        <taxon>Zoopagomycota</taxon>
        <taxon>Kickxellomycotina</taxon>
        <taxon>Kickxellomycetes</taxon>
        <taxon>Kickxellales</taxon>
        <taxon>Kickxellaceae</taxon>
        <taxon>Coemansia</taxon>
    </lineage>
</organism>
<keyword evidence="3" id="KW-1185">Reference proteome</keyword>
<dbReference type="OrthoDB" id="5567423at2759"/>
<sequence>MAFIRLAVTVTLALAWAPVVLQLAIASLTGRCRLAFSGSSDNTLQMCDMMRKGTVAAVVEWVCWTLLAIFLVVLNTHTNNDSLEPQLYYDLSDIALDDVNYSLPPQQSNVLITNGRQAQVPMQLSTGQLQYYYSHYPPSLQRPAGMQSQQPPPPPPQVYQQHDQISTGMTNHKRVGRQMRSSWSNIDEDSVVSDPGRNDNQSLFHSQSKTQLLLQQFYHLQNQQLQGMHPFYSSTRIADEQQQSQPPLQQQQVPSKPHKKLVPGSTSARRRVQSVLHKDTYPLAASTTHEATAAGYYRRLSCSSSGTEDRTGMGELPQQRQAVARALYQVPEDKSTAVQGVTGHGESNTNANSTTDNHFNKRNTIG</sequence>
<dbReference type="AlphaFoldDB" id="A0A2G5B4E7"/>
<evidence type="ECO:0000256" key="1">
    <source>
        <dbReference type="SAM" id="MobiDB-lite"/>
    </source>
</evidence>
<feature type="compositionally biased region" description="Polar residues" evidence="1">
    <location>
        <begin position="345"/>
        <end position="366"/>
    </location>
</feature>
<name>A0A2G5B4E7_COERN</name>
<proteinExistence type="predicted"/>
<feature type="region of interest" description="Disordered" evidence="1">
    <location>
        <begin position="237"/>
        <end position="270"/>
    </location>
</feature>
<dbReference type="Proteomes" id="UP000242474">
    <property type="component" value="Unassembled WGS sequence"/>
</dbReference>
<evidence type="ECO:0000313" key="3">
    <source>
        <dbReference type="Proteomes" id="UP000242474"/>
    </source>
</evidence>
<reference evidence="2 3" key="1">
    <citation type="journal article" date="2015" name="Genome Biol. Evol.">
        <title>Phylogenomic analyses indicate that early fungi evolved digesting cell walls of algal ancestors of land plants.</title>
        <authorList>
            <person name="Chang Y."/>
            <person name="Wang S."/>
            <person name="Sekimoto S."/>
            <person name="Aerts A.L."/>
            <person name="Choi C."/>
            <person name="Clum A."/>
            <person name="LaButti K.M."/>
            <person name="Lindquist E.A."/>
            <person name="Yee Ngan C."/>
            <person name="Ohm R.A."/>
            <person name="Salamov A.A."/>
            <person name="Grigoriev I.V."/>
            <person name="Spatafora J.W."/>
            <person name="Berbee M.L."/>
        </authorList>
    </citation>
    <scope>NUCLEOTIDE SEQUENCE [LARGE SCALE GENOMIC DNA]</scope>
    <source>
        <strain evidence="2 3">NRRL 1564</strain>
    </source>
</reference>
<gene>
    <name evidence="2" type="ORF">COEREDRAFT_83164</name>
</gene>
<feature type="region of interest" description="Disordered" evidence="1">
    <location>
        <begin position="338"/>
        <end position="366"/>
    </location>
</feature>
<dbReference type="EMBL" id="KZ303525">
    <property type="protein sequence ID" value="PIA13875.1"/>
    <property type="molecule type" value="Genomic_DNA"/>
</dbReference>
<feature type="region of interest" description="Disordered" evidence="1">
    <location>
        <begin position="140"/>
        <end position="161"/>
    </location>
</feature>